<evidence type="ECO:0000313" key="11">
    <source>
        <dbReference type="EMBL" id="KYG73954.1"/>
    </source>
</evidence>
<keyword evidence="1" id="KW-0819">tRNA processing</keyword>
<dbReference type="GO" id="GO:0008033">
    <property type="term" value="P:tRNA processing"/>
    <property type="evidence" value="ECO:0007669"/>
    <property type="project" value="UniProtKB-KW"/>
</dbReference>
<evidence type="ECO:0000256" key="8">
    <source>
        <dbReference type="ARBA" id="ARBA00041975"/>
    </source>
</evidence>
<dbReference type="OrthoDB" id="9807829at2"/>
<name>A0A150X5J6_9BACT</name>
<proteinExistence type="predicted"/>
<evidence type="ECO:0000259" key="10">
    <source>
        <dbReference type="Pfam" id="PF00849"/>
    </source>
</evidence>
<evidence type="ECO:0000313" key="12">
    <source>
        <dbReference type="Proteomes" id="UP000075606"/>
    </source>
</evidence>
<comment type="function">
    <text evidence="4">Responsible for synthesis of pseudouridine from uracil-65 in transfer RNAs.</text>
</comment>
<dbReference type="PROSITE" id="PS01129">
    <property type="entry name" value="PSI_RLU"/>
    <property type="match status" value="1"/>
</dbReference>
<protein>
    <recommendedName>
        <fullName evidence="6">tRNA pseudouridine synthase C</fullName>
        <ecNumber evidence="5">5.4.99.26</ecNumber>
    </recommendedName>
    <alternativeName>
        <fullName evidence="8">tRNA pseudouridine(65) synthase</fullName>
    </alternativeName>
    <alternativeName>
        <fullName evidence="9">tRNA pseudouridylate synthase C</fullName>
    </alternativeName>
    <alternativeName>
        <fullName evidence="7">tRNA-uridine isomerase C</fullName>
    </alternativeName>
</protein>
<reference evidence="11 12" key="1">
    <citation type="submission" date="2016-01" db="EMBL/GenBank/DDBJ databases">
        <title>Genome sequencing of Roseivirga spongicola UST030701-084.</title>
        <authorList>
            <person name="Selvaratnam C."/>
            <person name="Thevarajoo S."/>
            <person name="Goh K.M."/>
            <person name="Ee R."/>
            <person name="Chan K.-G."/>
            <person name="Chong C.S."/>
        </authorList>
    </citation>
    <scope>NUCLEOTIDE SEQUENCE [LARGE SCALE GENOMIC DNA]</scope>
    <source>
        <strain evidence="11 12">UST030701-084</strain>
    </source>
</reference>
<comment type="catalytic activity">
    <reaction evidence="3">
        <text>uridine(65) in tRNA = pseudouridine(65) in tRNA</text>
        <dbReference type="Rhea" id="RHEA:42536"/>
        <dbReference type="Rhea" id="RHEA-COMP:10103"/>
        <dbReference type="Rhea" id="RHEA-COMP:10104"/>
        <dbReference type="ChEBI" id="CHEBI:65314"/>
        <dbReference type="ChEBI" id="CHEBI:65315"/>
        <dbReference type="EC" id="5.4.99.26"/>
    </reaction>
</comment>
<dbReference type="InterPro" id="IPR050188">
    <property type="entry name" value="RluA_PseudoU_synthase"/>
</dbReference>
<dbReference type="STRING" id="333140.AWW68_14910"/>
<dbReference type="EMBL" id="LRPC01000028">
    <property type="protein sequence ID" value="KYG73954.1"/>
    <property type="molecule type" value="Genomic_DNA"/>
</dbReference>
<dbReference type="Pfam" id="PF00849">
    <property type="entry name" value="PseudoU_synth_2"/>
    <property type="match status" value="1"/>
</dbReference>
<dbReference type="InterPro" id="IPR006224">
    <property type="entry name" value="PsdUridine_synth_RluA-like_CS"/>
</dbReference>
<evidence type="ECO:0000256" key="4">
    <source>
        <dbReference type="ARBA" id="ARBA00037670"/>
    </source>
</evidence>
<gene>
    <name evidence="11" type="ORF">AWW68_14910</name>
</gene>
<dbReference type="GO" id="GO:0160149">
    <property type="term" value="F:tRNA pseudouridine(65) synthase activity"/>
    <property type="evidence" value="ECO:0007669"/>
    <property type="project" value="UniProtKB-EC"/>
</dbReference>
<comment type="caution">
    <text evidence="11">The sequence shown here is derived from an EMBL/GenBank/DDBJ whole genome shotgun (WGS) entry which is preliminary data.</text>
</comment>
<keyword evidence="12" id="KW-1185">Reference proteome</keyword>
<dbReference type="SUPFAM" id="SSF55120">
    <property type="entry name" value="Pseudouridine synthase"/>
    <property type="match status" value="1"/>
</dbReference>
<dbReference type="GO" id="GO:0000455">
    <property type="term" value="P:enzyme-directed rRNA pseudouridine synthesis"/>
    <property type="evidence" value="ECO:0007669"/>
    <property type="project" value="TreeGrafter"/>
</dbReference>
<evidence type="ECO:0000256" key="9">
    <source>
        <dbReference type="ARBA" id="ARBA00043049"/>
    </source>
</evidence>
<evidence type="ECO:0000256" key="1">
    <source>
        <dbReference type="ARBA" id="ARBA00022694"/>
    </source>
</evidence>
<keyword evidence="2" id="KW-0413">Isomerase</keyword>
<evidence type="ECO:0000256" key="6">
    <source>
        <dbReference type="ARBA" id="ARBA00040675"/>
    </source>
</evidence>
<evidence type="ECO:0000256" key="3">
    <source>
        <dbReference type="ARBA" id="ARBA00036607"/>
    </source>
</evidence>
<dbReference type="InterPro" id="IPR006145">
    <property type="entry name" value="PsdUridine_synth_RsuA/RluA"/>
</dbReference>
<evidence type="ECO:0000256" key="7">
    <source>
        <dbReference type="ARBA" id="ARBA00041803"/>
    </source>
</evidence>
<dbReference type="GO" id="GO:0003723">
    <property type="term" value="F:RNA binding"/>
    <property type="evidence" value="ECO:0007669"/>
    <property type="project" value="InterPro"/>
</dbReference>
<accession>A0A150X5J6</accession>
<dbReference type="EC" id="5.4.99.26" evidence="5"/>
<evidence type="ECO:0000256" key="5">
    <source>
        <dbReference type="ARBA" id="ARBA00038943"/>
    </source>
</evidence>
<dbReference type="RefSeq" id="WP_068223107.1">
    <property type="nucleotide sequence ID" value="NZ_CP139724.1"/>
</dbReference>
<dbReference type="AlphaFoldDB" id="A0A150X5J6"/>
<organism evidence="11 12">
    <name type="scientific">Roseivirga spongicola</name>
    <dbReference type="NCBI Taxonomy" id="333140"/>
    <lineage>
        <taxon>Bacteria</taxon>
        <taxon>Pseudomonadati</taxon>
        <taxon>Bacteroidota</taxon>
        <taxon>Cytophagia</taxon>
        <taxon>Cytophagales</taxon>
        <taxon>Roseivirgaceae</taxon>
        <taxon>Roseivirga</taxon>
    </lineage>
</organism>
<dbReference type="Gene3D" id="3.30.2350.10">
    <property type="entry name" value="Pseudouridine synthase"/>
    <property type="match status" value="1"/>
</dbReference>
<dbReference type="PANTHER" id="PTHR21600">
    <property type="entry name" value="MITOCHONDRIAL RNA PSEUDOURIDINE SYNTHASE"/>
    <property type="match status" value="1"/>
</dbReference>
<feature type="domain" description="Pseudouridine synthase RsuA/RluA-like" evidence="10">
    <location>
        <begin position="10"/>
        <end position="159"/>
    </location>
</feature>
<dbReference type="Proteomes" id="UP000075606">
    <property type="component" value="Unassembled WGS sequence"/>
</dbReference>
<sequence length="232" mass="26852">MLEILYQDADLIAINKPHGLLVHRSPIATNTDTYAVQELRNQINQHVYLVHRLDRKTSGVLLFALNKEVITNLMKQFEDHTVSKTYWSILRGYSDDEDTIDYALTNDKGKTQEAITHYKTLDRTEIPVPFGKHATSRYSLVEAKPETGRMHQLRKHFAHILHPIIGDRPHGCNKQNKLFLEKWNMGTMLLHAQQLEFNHPINNERISVNAEPSDEFKRMLATLKLSPYKESA</sequence>
<dbReference type="InterPro" id="IPR020103">
    <property type="entry name" value="PsdUridine_synth_cat_dom_sf"/>
</dbReference>
<evidence type="ECO:0000256" key="2">
    <source>
        <dbReference type="ARBA" id="ARBA00023235"/>
    </source>
</evidence>
<dbReference type="PANTHER" id="PTHR21600:SF56">
    <property type="entry name" value="TRNA PSEUDOURIDINE SYNTHASE C"/>
    <property type="match status" value="1"/>
</dbReference>